<dbReference type="GO" id="GO:0003824">
    <property type="term" value="F:catalytic activity"/>
    <property type="evidence" value="ECO:0007669"/>
    <property type="project" value="InterPro"/>
</dbReference>
<dbReference type="PIRSF" id="PIRSF036670">
    <property type="entry name" value="ATPase_UCP036670"/>
    <property type="match status" value="1"/>
</dbReference>
<feature type="domain" description="Phosphoadenosine phosphosulphate reductase" evidence="2">
    <location>
        <begin position="36"/>
        <end position="215"/>
    </location>
</feature>
<protein>
    <submittedName>
        <fullName evidence="3">Queuosine synthesis-like protein</fullName>
    </submittedName>
</protein>
<dbReference type="Pfam" id="PF01507">
    <property type="entry name" value="PAPS_reduct"/>
    <property type="match status" value="1"/>
</dbReference>
<dbReference type="GeneID" id="65883661"/>
<dbReference type="InterPro" id="IPR052188">
    <property type="entry name" value="Ni-pincer_cofactor_biosynth"/>
</dbReference>
<dbReference type="SUPFAM" id="SSF52402">
    <property type="entry name" value="Adenine nucleotide alpha hydrolases-like"/>
    <property type="match status" value="1"/>
</dbReference>
<dbReference type="RefSeq" id="WP_214400697.1">
    <property type="nucleotide sequence ID" value="NZ_LR792632.1"/>
</dbReference>
<evidence type="ECO:0000256" key="1">
    <source>
        <dbReference type="SAM" id="Coils"/>
    </source>
</evidence>
<dbReference type="Proteomes" id="UP000679213">
    <property type="component" value="Chromosome I"/>
</dbReference>
<evidence type="ECO:0000313" key="4">
    <source>
        <dbReference type="Proteomes" id="UP000679213"/>
    </source>
</evidence>
<dbReference type="PANTHER" id="PTHR43169">
    <property type="entry name" value="EXSB FAMILY PROTEIN"/>
    <property type="match status" value="1"/>
</dbReference>
<sequence>MEFSEWTKNKRKLNNLDELKKDIIEQFKEKNVLNEKIVVMASGGKDSSTAIALAKDLNLKIDALIHFYHKWSWDVSKKMVEKISKKYNIPVIYYEITNELLKRIKGAKGSSICRICKNIMKDKAVDIAKERGIRIIMTGDSALEKVSGAVMNYLREVYGEVVYNKMELTPVPQKYSKGKDKEILFFRPLIRLSYEDVLNLMKYYNIEIEKAHEVGDKFGFWREGCCLQYADEDVKLSEDLFNKLYKYNKIVTDVAKKYNFRASIKLPSKKIIVVPKKEEYVRLIKKSLRDLYEN</sequence>
<reference evidence="3 4" key="1">
    <citation type="submission" date="2020-04" db="EMBL/GenBank/DDBJ databases">
        <authorList>
            <consortium name="Genoscope - CEA"/>
            <person name="William W."/>
        </authorList>
    </citation>
    <scope>NUCLEOTIDE SEQUENCE [LARGE SCALE GENOMIC DNA]</scope>
    <source>
        <strain evidence="3 4">SG7</strain>
    </source>
</reference>
<dbReference type="PANTHER" id="PTHR43169:SF4">
    <property type="entry name" value="ATPASE, PP-LOOP SUPERFAMILY-RELATED"/>
    <property type="match status" value="1"/>
</dbReference>
<dbReference type="AlphaFoldDB" id="A0A8D6T003"/>
<proteinExistence type="predicted"/>
<organism evidence="3 4">
    <name type="scientific">Methanocaldococcus lauensis</name>
    <dbReference type="NCBI Taxonomy" id="2546128"/>
    <lineage>
        <taxon>Archaea</taxon>
        <taxon>Methanobacteriati</taxon>
        <taxon>Methanobacteriota</taxon>
        <taxon>Methanomada group</taxon>
        <taxon>Methanococci</taxon>
        <taxon>Methanococcales</taxon>
        <taxon>Methanocaldococcaceae</taxon>
        <taxon>Methanocaldococcus</taxon>
    </lineage>
</organism>
<dbReference type="KEGG" id="mesg:MLAUSG7_0856"/>
<keyword evidence="4" id="KW-1185">Reference proteome</keyword>
<evidence type="ECO:0000313" key="3">
    <source>
        <dbReference type="EMBL" id="CAB3288702.1"/>
    </source>
</evidence>
<dbReference type="InterPro" id="IPR002500">
    <property type="entry name" value="PAPS_reduct_dom"/>
</dbReference>
<evidence type="ECO:0000259" key="2">
    <source>
        <dbReference type="Pfam" id="PF01507"/>
    </source>
</evidence>
<dbReference type="InterPro" id="IPR012122">
    <property type="entry name" value="ATPase_PP-loop_MJ1016"/>
</dbReference>
<dbReference type="InterPro" id="IPR014729">
    <property type="entry name" value="Rossmann-like_a/b/a_fold"/>
</dbReference>
<keyword evidence="1" id="KW-0175">Coiled coil</keyword>
<dbReference type="Gene3D" id="3.40.50.620">
    <property type="entry name" value="HUPs"/>
    <property type="match status" value="1"/>
</dbReference>
<dbReference type="EMBL" id="LR792632">
    <property type="protein sequence ID" value="CAB3288702.1"/>
    <property type="molecule type" value="Genomic_DNA"/>
</dbReference>
<accession>A0A8D6T003</accession>
<feature type="coiled-coil region" evidence="1">
    <location>
        <begin position="9"/>
        <end position="36"/>
    </location>
</feature>
<gene>
    <name evidence="3" type="ORF">MLAUSG7_0856</name>
</gene>
<name>A0A8D6T003_9EURY</name>